<gene>
    <name evidence="1" type="ordered locus">Dacet_1493</name>
</gene>
<dbReference type="AlphaFoldDB" id="D4H8B3"/>
<sequence>MEQKLDHVQNKLDMLILEKFYVSIYTYVSIQLAKNPKITFDDIEFELSKIIRPRLDGFKDCGVSIKLLEEEVHKLIHRIYLLKTTNNKADYIN</sequence>
<proteinExistence type="predicted"/>
<evidence type="ECO:0000313" key="1">
    <source>
        <dbReference type="EMBL" id="ADD68262.1"/>
    </source>
</evidence>
<dbReference type="EMBL" id="CP001968">
    <property type="protein sequence ID" value="ADD68262.1"/>
    <property type="molecule type" value="Genomic_DNA"/>
</dbReference>
<dbReference type="Proteomes" id="UP000002012">
    <property type="component" value="Chromosome"/>
</dbReference>
<name>D4H8B3_DENA2</name>
<dbReference type="PaxDb" id="522772-Dacet_1493"/>
<protein>
    <submittedName>
        <fullName evidence="1">Uncharacterized protein</fullName>
    </submittedName>
</protein>
<keyword evidence="2" id="KW-1185">Reference proteome</keyword>
<dbReference type="KEGG" id="dap:Dacet_1493"/>
<reference evidence="1 2" key="1">
    <citation type="journal article" date="2010" name="Stand. Genomic Sci.">
        <title>Complete genome sequence of Denitrovibrio acetiphilus type strain (N2460).</title>
        <authorList>
            <person name="Kiss H."/>
            <person name="Lang E."/>
            <person name="Lapidus A."/>
            <person name="Copeland A."/>
            <person name="Nolan M."/>
            <person name="Glavina Del Rio T."/>
            <person name="Chen F."/>
            <person name="Lucas S."/>
            <person name="Tice H."/>
            <person name="Cheng J.F."/>
            <person name="Han C."/>
            <person name="Goodwin L."/>
            <person name="Pitluck S."/>
            <person name="Liolios K."/>
            <person name="Pati A."/>
            <person name="Ivanova N."/>
            <person name="Mavromatis K."/>
            <person name="Chen A."/>
            <person name="Palaniappan K."/>
            <person name="Land M."/>
            <person name="Hauser L."/>
            <person name="Chang Y.J."/>
            <person name="Jeffries C.D."/>
            <person name="Detter J.C."/>
            <person name="Brettin T."/>
            <person name="Spring S."/>
            <person name="Rohde M."/>
            <person name="Goker M."/>
            <person name="Woyke T."/>
            <person name="Bristow J."/>
            <person name="Eisen J.A."/>
            <person name="Markowitz V."/>
            <person name="Hugenholtz P."/>
            <person name="Kyrpides N.C."/>
            <person name="Klenk H.P."/>
        </authorList>
    </citation>
    <scope>NUCLEOTIDE SEQUENCE [LARGE SCALE GENOMIC DNA]</scope>
    <source>
        <strain evidence="2">DSM 12809 / NBRC 114555 / N2460</strain>
    </source>
</reference>
<accession>D4H8B3</accession>
<dbReference type="HOGENOM" id="CLU_2394867_0_0_0"/>
<dbReference type="InParanoid" id="D4H8B3"/>
<dbReference type="RefSeq" id="WP_013010777.1">
    <property type="nucleotide sequence ID" value="NC_013943.1"/>
</dbReference>
<organism evidence="1 2">
    <name type="scientific">Denitrovibrio acetiphilus (strain DSM 12809 / NBRC 114555 / N2460)</name>
    <dbReference type="NCBI Taxonomy" id="522772"/>
    <lineage>
        <taxon>Bacteria</taxon>
        <taxon>Pseudomonadati</taxon>
        <taxon>Deferribacterota</taxon>
        <taxon>Deferribacteres</taxon>
        <taxon>Deferribacterales</taxon>
        <taxon>Geovibrionaceae</taxon>
        <taxon>Denitrovibrio</taxon>
    </lineage>
</organism>
<evidence type="ECO:0000313" key="2">
    <source>
        <dbReference type="Proteomes" id="UP000002012"/>
    </source>
</evidence>